<evidence type="ECO:0000313" key="3">
    <source>
        <dbReference type="EMBL" id="CAH3044885.1"/>
    </source>
</evidence>
<evidence type="ECO:0000256" key="1">
    <source>
        <dbReference type="SAM" id="Phobius"/>
    </source>
</evidence>
<dbReference type="Pfam" id="PF26284">
    <property type="entry name" value="DUF8077"/>
    <property type="match status" value="1"/>
</dbReference>
<sequence>NPSTCNWCLGSGNVQECEVLNLQTQKPCSLDQFPNIGTTHCYTAAGTFTSSNAPEIIFTGFARGCINCTDKAAACAAFVEGFIAQPQNWTSLNCTIECCTADNCNNQFVTAVPPNPVTPTSESHGSFCPIVKKVTDQCDVSVRPSARATAILLYALLIRHFCSVCNFYEWDFQTDKSFKEKIASVTTSYCTRNRGKCALKEARRKRRALLFDLYTADQVNLLPGYPSNASGSLQVAFCVLQPLGLFIGKTSALPRDTLVDIVKTHESEIEATIGANISRVETLFQSSSTPTTNKTTTRIPTEVKESKEAGNRIAIDVGIGVSVPILFFILTVILW</sequence>
<evidence type="ECO:0000313" key="4">
    <source>
        <dbReference type="Proteomes" id="UP001159405"/>
    </source>
</evidence>
<proteinExistence type="predicted"/>
<feature type="non-terminal residue" evidence="3">
    <location>
        <position position="1"/>
    </location>
</feature>
<name>A0ABN8N9U2_9CNID</name>
<comment type="caution">
    <text evidence="3">The sequence shown here is derived from an EMBL/GenBank/DDBJ whole genome shotgun (WGS) entry which is preliminary data.</text>
</comment>
<organism evidence="3 4">
    <name type="scientific">Porites lobata</name>
    <dbReference type="NCBI Taxonomy" id="104759"/>
    <lineage>
        <taxon>Eukaryota</taxon>
        <taxon>Metazoa</taxon>
        <taxon>Cnidaria</taxon>
        <taxon>Anthozoa</taxon>
        <taxon>Hexacorallia</taxon>
        <taxon>Scleractinia</taxon>
        <taxon>Fungiina</taxon>
        <taxon>Poritidae</taxon>
        <taxon>Porites</taxon>
    </lineage>
</organism>
<dbReference type="Proteomes" id="UP001159405">
    <property type="component" value="Unassembled WGS sequence"/>
</dbReference>
<protein>
    <recommendedName>
        <fullName evidence="2">DUF8077 domain-containing protein</fullName>
    </recommendedName>
</protein>
<reference evidence="3 4" key="1">
    <citation type="submission" date="2022-05" db="EMBL/GenBank/DDBJ databases">
        <authorList>
            <consortium name="Genoscope - CEA"/>
            <person name="William W."/>
        </authorList>
    </citation>
    <scope>NUCLEOTIDE SEQUENCE [LARGE SCALE GENOMIC DNA]</scope>
</reference>
<keyword evidence="1" id="KW-0472">Membrane</keyword>
<feature type="domain" description="DUF8077" evidence="2">
    <location>
        <begin position="176"/>
        <end position="281"/>
    </location>
</feature>
<dbReference type="InterPro" id="IPR058390">
    <property type="entry name" value="DUF8077"/>
</dbReference>
<dbReference type="EMBL" id="CALNXK010000012">
    <property type="protein sequence ID" value="CAH3044885.1"/>
    <property type="molecule type" value="Genomic_DNA"/>
</dbReference>
<feature type="transmembrane region" description="Helical" evidence="1">
    <location>
        <begin position="313"/>
        <end position="334"/>
    </location>
</feature>
<gene>
    <name evidence="3" type="ORF">PLOB_00004528</name>
</gene>
<keyword evidence="4" id="KW-1185">Reference proteome</keyword>
<accession>A0ABN8N9U2</accession>
<keyword evidence="1" id="KW-0812">Transmembrane</keyword>
<evidence type="ECO:0000259" key="2">
    <source>
        <dbReference type="Pfam" id="PF26284"/>
    </source>
</evidence>
<keyword evidence="1" id="KW-1133">Transmembrane helix</keyword>